<protein>
    <submittedName>
        <fullName evidence="2">Uncharacterized protein</fullName>
    </submittedName>
</protein>
<evidence type="ECO:0000313" key="2">
    <source>
        <dbReference type="EMBL" id="CAF1161462.1"/>
    </source>
</evidence>
<proteinExistence type="predicted"/>
<comment type="caution">
    <text evidence="2">The sequence shown here is derived from an EMBL/GenBank/DDBJ whole genome shotgun (WGS) entry which is preliminary data.</text>
</comment>
<evidence type="ECO:0000313" key="5">
    <source>
        <dbReference type="Proteomes" id="UP000663829"/>
    </source>
</evidence>
<sequence>MLSQLTDKTYNLRRLTLTVERFSLLCRLFDCLPLIEHVNIEQQFPYVCDNDERTILSSYNYHNLVRLISFELIINCQSFDYTLFHTIITDMKYLTSLSFDYGIYESDINGYQLQSTLSSLINLSQLNFRLIIRNYLDNDEHLYSSFQTDYWHSLNICCHFDFVDQKYYIYTRPWTPTMTFAMTYETTLNMIPNDFGRVRKYNQMRGSTAVVFKYFPNLYELFINENALLGDMHFRLNMKYLKSLWFTGLSSTSSTEIIISHLRWILLRAPNLKILNVDFDYLVNCLNVDHHSYQIITLHLIGCRFDVAEKFTLIQPCFPVLEILSLKSSRLQPIDDVTKSLTYQTIRKCFLEFDQLISIKYSDKFDGSITNSYDSIINSYDSITNSYDSITNNDEVLSFLYNNLINDYKNVQLNLSGDRLSVWRY</sequence>
<organism evidence="2 5">
    <name type="scientific">Didymodactylos carnosus</name>
    <dbReference type="NCBI Taxonomy" id="1234261"/>
    <lineage>
        <taxon>Eukaryota</taxon>
        <taxon>Metazoa</taxon>
        <taxon>Spiralia</taxon>
        <taxon>Gnathifera</taxon>
        <taxon>Rotifera</taxon>
        <taxon>Eurotatoria</taxon>
        <taxon>Bdelloidea</taxon>
        <taxon>Philodinida</taxon>
        <taxon>Philodinidae</taxon>
        <taxon>Didymodactylos</taxon>
    </lineage>
</organism>
<dbReference type="Proteomes" id="UP000681722">
    <property type="component" value="Unassembled WGS sequence"/>
</dbReference>
<dbReference type="SUPFAM" id="SSF52047">
    <property type="entry name" value="RNI-like"/>
    <property type="match status" value="1"/>
</dbReference>
<name>A0A814THH7_9BILA</name>
<dbReference type="EMBL" id="CAJOBC010007219">
    <property type="protein sequence ID" value="CAF3925064.1"/>
    <property type="molecule type" value="Genomic_DNA"/>
</dbReference>
<evidence type="ECO:0000313" key="4">
    <source>
        <dbReference type="EMBL" id="CAF3925064.1"/>
    </source>
</evidence>
<accession>A0A814THH7</accession>
<dbReference type="EMBL" id="CAJNOK010007207">
    <property type="protein sequence ID" value="CAF1027643.1"/>
    <property type="molecule type" value="Genomic_DNA"/>
</dbReference>
<dbReference type="EMBL" id="CAJNOQ010007219">
    <property type="protein sequence ID" value="CAF1161462.1"/>
    <property type="molecule type" value="Genomic_DNA"/>
</dbReference>
<dbReference type="EMBL" id="CAJOBA010007218">
    <property type="protein sequence ID" value="CAF3796024.1"/>
    <property type="molecule type" value="Genomic_DNA"/>
</dbReference>
<evidence type="ECO:0000313" key="1">
    <source>
        <dbReference type="EMBL" id="CAF1027643.1"/>
    </source>
</evidence>
<gene>
    <name evidence="2" type="ORF">GPM918_LOCUS21702</name>
    <name evidence="1" type="ORF">OVA965_LOCUS15824</name>
    <name evidence="4" type="ORF">SRO942_LOCUS21699</name>
    <name evidence="3" type="ORF">TMI583_LOCUS15833</name>
</gene>
<dbReference type="Proteomes" id="UP000663829">
    <property type="component" value="Unassembled WGS sequence"/>
</dbReference>
<evidence type="ECO:0000313" key="3">
    <source>
        <dbReference type="EMBL" id="CAF3796024.1"/>
    </source>
</evidence>
<dbReference type="Proteomes" id="UP000682733">
    <property type="component" value="Unassembled WGS sequence"/>
</dbReference>
<dbReference type="Proteomes" id="UP000677228">
    <property type="component" value="Unassembled WGS sequence"/>
</dbReference>
<reference evidence="2" key="1">
    <citation type="submission" date="2021-02" db="EMBL/GenBank/DDBJ databases">
        <authorList>
            <person name="Nowell W R."/>
        </authorList>
    </citation>
    <scope>NUCLEOTIDE SEQUENCE</scope>
</reference>
<keyword evidence="5" id="KW-1185">Reference proteome</keyword>
<dbReference type="AlphaFoldDB" id="A0A814THH7"/>